<organism evidence="1 2">
    <name type="scientific">Caballeronia telluris</name>
    <dbReference type="NCBI Taxonomy" id="326475"/>
    <lineage>
        <taxon>Bacteria</taxon>
        <taxon>Pseudomonadati</taxon>
        <taxon>Pseudomonadota</taxon>
        <taxon>Betaproteobacteria</taxon>
        <taxon>Burkholderiales</taxon>
        <taxon>Burkholderiaceae</taxon>
        <taxon>Caballeronia</taxon>
    </lineage>
</organism>
<protein>
    <submittedName>
        <fullName evidence="1">Uncharacterized protein</fullName>
    </submittedName>
</protein>
<sequence>MKSLTIKDLAKTEDLDSRAMSAVRGGNSAFFIPGYDFTKLDVTVNTQQLIGQTQNVSSANGNNAAFVTDIDSNVKPIQKASNTNTINVF</sequence>
<gene>
    <name evidence="1" type="ORF">AWB66_05669</name>
</gene>
<comment type="caution">
    <text evidence="1">The sequence shown here is derived from an EMBL/GenBank/DDBJ whole genome shotgun (WGS) entry which is preliminary data.</text>
</comment>
<dbReference type="EMBL" id="FCNZ02000036">
    <property type="protein sequence ID" value="SAL77632.1"/>
    <property type="molecule type" value="Genomic_DNA"/>
</dbReference>
<name>A0A158K941_9BURK</name>
<dbReference type="RefSeq" id="WP_087633394.1">
    <property type="nucleotide sequence ID" value="NZ_FCNZ02000036.1"/>
</dbReference>
<reference evidence="1" key="1">
    <citation type="submission" date="2016-01" db="EMBL/GenBank/DDBJ databases">
        <authorList>
            <person name="Peeters Charlotte."/>
        </authorList>
    </citation>
    <scope>NUCLEOTIDE SEQUENCE</scope>
    <source>
        <strain evidence="1">LMG 22936</strain>
    </source>
</reference>
<evidence type="ECO:0000313" key="2">
    <source>
        <dbReference type="Proteomes" id="UP000054717"/>
    </source>
</evidence>
<keyword evidence="2" id="KW-1185">Reference proteome</keyword>
<dbReference type="Proteomes" id="UP000054717">
    <property type="component" value="Unassembled WGS sequence"/>
</dbReference>
<accession>A0A158K941</accession>
<dbReference type="AlphaFoldDB" id="A0A158K941"/>
<evidence type="ECO:0000313" key="1">
    <source>
        <dbReference type="EMBL" id="SAL77632.1"/>
    </source>
</evidence>
<proteinExistence type="predicted"/>